<keyword evidence="9 10" id="KW-0131">Cell cycle</keyword>
<dbReference type="PANTHER" id="PTHR11649">
    <property type="entry name" value="MSS1/TRME-RELATED GTP-BINDING PROTEIN"/>
    <property type="match status" value="1"/>
</dbReference>
<keyword evidence="6" id="KW-0460">Magnesium</keyword>
<evidence type="ECO:0000256" key="3">
    <source>
        <dbReference type="ARBA" id="ARBA00022618"/>
    </source>
</evidence>
<dbReference type="HAMAP" id="MF_00321">
    <property type="entry name" value="GTPase_EngB"/>
    <property type="match status" value="1"/>
</dbReference>
<dbReference type="PANTHER" id="PTHR11649:SF13">
    <property type="entry name" value="ENGB-TYPE G DOMAIN-CONTAINING PROTEIN"/>
    <property type="match status" value="1"/>
</dbReference>
<organism evidence="12 13">
    <name type="scientific">Spectribacter acetivorans</name>
    <dbReference type="NCBI Taxonomy" id="3075603"/>
    <lineage>
        <taxon>Bacteria</taxon>
        <taxon>Pseudomonadati</taxon>
        <taxon>Pseudomonadota</taxon>
        <taxon>Gammaproteobacteria</taxon>
        <taxon>Salinisphaerales</taxon>
        <taxon>Salinisphaeraceae</taxon>
        <taxon>Spectribacter</taxon>
    </lineage>
</organism>
<keyword evidence="4" id="KW-0479">Metal-binding</keyword>
<accession>A0ABU3B8P8</accession>
<comment type="cofactor">
    <cofactor evidence="1">
        <name>Mg(2+)</name>
        <dbReference type="ChEBI" id="CHEBI:18420"/>
    </cofactor>
</comment>
<dbReference type="CDD" id="cd01876">
    <property type="entry name" value="YihA_EngB"/>
    <property type="match status" value="1"/>
</dbReference>
<evidence type="ECO:0000256" key="8">
    <source>
        <dbReference type="ARBA" id="ARBA00023210"/>
    </source>
</evidence>
<gene>
    <name evidence="12" type="primary">yihA</name>
    <name evidence="10" type="synonym">engB</name>
    <name evidence="12" type="ORF">RM531_10205</name>
</gene>
<dbReference type="InterPro" id="IPR019987">
    <property type="entry name" value="GTP-bd_ribosome_bio_YsxC"/>
</dbReference>
<dbReference type="RefSeq" id="WP_311659072.1">
    <property type="nucleotide sequence ID" value="NZ_JAVRHY010000008.1"/>
</dbReference>
<evidence type="ECO:0000256" key="10">
    <source>
        <dbReference type="HAMAP-Rule" id="MF_00321"/>
    </source>
</evidence>
<dbReference type="EMBL" id="JAVRHY010000008">
    <property type="protein sequence ID" value="MDT0618846.1"/>
    <property type="molecule type" value="Genomic_DNA"/>
</dbReference>
<evidence type="ECO:0000259" key="11">
    <source>
        <dbReference type="PROSITE" id="PS51706"/>
    </source>
</evidence>
<keyword evidence="5 10" id="KW-0547">Nucleotide-binding</keyword>
<evidence type="ECO:0000256" key="6">
    <source>
        <dbReference type="ARBA" id="ARBA00022842"/>
    </source>
</evidence>
<name>A0ABU3B8P8_9GAMM</name>
<evidence type="ECO:0000256" key="1">
    <source>
        <dbReference type="ARBA" id="ARBA00001946"/>
    </source>
</evidence>
<keyword evidence="7 10" id="KW-0342">GTP-binding</keyword>
<dbReference type="InterPro" id="IPR030393">
    <property type="entry name" value="G_ENGB_dom"/>
</dbReference>
<feature type="domain" description="EngB-type G" evidence="11">
    <location>
        <begin position="29"/>
        <end position="198"/>
    </location>
</feature>
<comment type="similarity">
    <text evidence="2 10">Belongs to the TRAFAC class TrmE-Era-EngA-EngB-Septin-like GTPase superfamily. EngB GTPase family.</text>
</comment>
<evidence type="ECO:0000256" key="9">
    <source>
        <dbReference type="ARBA" id="ARBA00023306"/>
    </source>
</evidence>
<dbReference type="InterPro" id="IPR027417">
    <property type="entry name" value="P-loop_NTPase"/>
</dbReference>
<keyword evidence="3 10" id="KW-0132">Cell division</keyword>
<keyword evidence="8 10" id="KW-0717">Septation</keyword>
<comment type="function">
    <text evidence="10">Necessary for normal cell division and for the maintenance of normal septation.</text>
</comment>
<evidence type="ECO:0000256" key="7">
    <source>
        <dbReference type="ARBA" id="ARBA00023134"/>
    </source>
</evidence>
<evidence type="ECO:0000256" key="2">
    <source>
        <dbReference type="ARBA" id="ARBA00009638"/>
    </source>
</evidence>
<evidence type="ECO:0000313" key="13">
    <source>
        <dbReference type="Proteomes" id="UP001259982"/>
    </source>
</evidence>
<dbReference type="Proteomes" id="UP001259982">
    <property type="component" value="Unassembled WGS sequence"/>
</dbReference>
<dbReference type="Gene3D" id="3.40.50.300">
    <property type="entry name" value="P-loop containing nucleotide triphosphate hydrolases"/>
    <property type="match status" value="1"/>
</dbReference>
<proteinExistence type="inferred from homology"/>
<keyword evidence="13" id="KW-1185">Reference proteome</keyword>
<reference evidence="12 13" key="1">
    <citation type="submission" date="2023-09" db="EMBL/GenBank/DDBJ databases">
        <authorList>
            <person name="Rey-Velasco X."/>
        </authorList>
    </citation>
    <scope>NUCLEOTIDE SEQUENCE [LARGE SCALE GENOMIC DNA]</scope>
    <source>
        <strain evidence="12 13">P385</strain>
    </source>
</reference>
<sequence length="201" mass="21971">MSVNQPDNPMAGAQFLTSAADLRGLPTEEAPEVAFAGRSNAGKSSAINAMCGRRNLARTSKTPGRTQLLNFFTLNEGLLVDLPGYGFARVPPRVRAAWQRMVEGYLTGRPQLRGVVLMMDVRHPLTEFDAQLLDWGAGVGLGFHVLLTKADKLSRNQQFKALHEVQKALPAHGVQLFSATRQIGVSEARIRVARWLDPNGL</sequence>
<protein>
    <recommendedName>
        <fullName evidence="10">Probable GTP-binding protein EngB</fullName>
    </recommendedName>
</protein>
<dbReference type="SUPFAM" id="SSF52540">
    <property type="entry name" value="P-loop containing nucleoside triphosphate hydrolases"/>
    <property type="match status" value="1"/>
</dbReference>
<dbReference type="Pfam" id="PF01926">
    <property type="entry name" value="MMR_HSR1"/>
    <property type="match status" value="1"/>
</dbReference>
<dbReference type="PROSITE" id="PS51706">
    <property type="entry name" value="G_ENGB"/>
    <property type="match status" value="1"/>
</dbReference>
<evidence type="ECO:0000256" key="4">
    <source>
        <dbReference type="ARBA" id="ARBA00022723"/>
    </source>
</evidence>
<evidence type="ECO:0000313" key="12">
    <source>
        <dbReference type="EMBL" id="MDT0618846.1"/>
    </source>
</evidence>
<comment type="caution">
    <text evidence="12">The sequence shown here is derived from an EMBL/GenBank/DDBJ whole genome shotgun (WGS) entry which is preliminary data.</text>
</comment>
<dbReference type="InterPro" id="IPR006073">
    <property type="entry name" value="GTP-bd"/>
</dbReference>
<dbReference type="NCBIfam" id="TIGR03598">
    <property type="entry name" value="GTPase_YsxC"/>
    <property type="match status" value="1"/>
</dbReference>
<evidence type="ECO:0000256" key="5">
    <source>
        <dbReference type="ARBA" id="ARBA00022741"/>
    </source>
</evidence>